<reference evidence="1 2" key="1">
    <citation type="journal article" date="2017" name="PLoS ONE">
        <title>The Complete Genome Sequence of a Second Distinct Betabaculovirus from the True Armyworm, Mythimna unipuncta.</title>
        <authorList>
            <person name="Harrison R.L."/>
            <person name="Rowley D.L."/>
            <person name="Mowery J."/>
            <person name="Bauchan G.R."/>
            <person name="Theilmann D.A."/>
            <person name="Rohrmann G.F."/>
            <person name="Erlandson M.A."/>
        </authorList>
    </citation>
    <scope>NUCLEOTIDE SEQUENCE [LARGE SCALE GENOMIC DNA]</scope>
    <source>
        <strain evidence="1">MyunGV#8</strain>
    </source>
</reference>
<dbReference type="Proteomes" id="UP000203651">
    <property type="component" value="Segment"/>
</dbReference>
<dbReference type="Pfam" id="PF10860">
    <property type="entry name" value="DUF2661"/>
    <property type="match status" value="1"/>
</dbReference>
<accession>A0A1S5YEE3</accession>
<dbReference type="GeneID" id="39105809"/>
<dbReference type="RefSeq" id="YP_009345849.1">
    <property type="nucleotide sequence ID" value="NC_033780.2"/>
</dbReference>
<protein>
    <submittedName>
        <fullName evidence="1">ORF131</fullName>
    </submittedName>
</protein>
<keyword evidence="2" id="KW-1185">Reference proteome</keyword>
<evidence type="ECO:0000313" key="2">
    <source>
        <dbReference type="Proteomes" id="UP000203651"/>
    </source>
</evidence>
<sequence>MEFALLSVWYHKNQFIFNSTSHPFWHNILYHSQHHKYYVLYYVEDDSNVRIPYAGPVKFLNFKEHPASSNLKKLTHVTNKIDYMKLQFIFDSGMVSEKHVLLMDMDCQLASSSVDVDRIHRSKYYLTPYTDMKTKRLYEEASSFDDYNNSFNSYVENYATLINKNNEFFRPCHGVSVRVDDETNHFYMYAQYLQIVQLYMCIFHQYALPPLSRDYNIKTPIPMSFNRGASYYEHRNEYKYEFDYRQPARFNRQPLTHVLYMAILQEKPIKLVKRILLELHRLGYDFGSRYRWSNTLQSDVNVCGCIQDRYRKKFDYHGVEFVLPLKVFNK</sequence>
<evidence type="ECO:0000313" key="1">
    <source>
        <dbReference type="EMBL" id="AQQ80398.1"/>
    </source>
</evidence>
<name>A0A1S5YEE3_9BBAC</name>
<organism evidence="1 2">
    <name type="scientific">Betabaculovirus altermyunipunctae</name>
    <dbReference type="NCBI Taxonomy" id="3051996"/>
    <lineage>
        <taxon>Viruses</taxon>
        <taxon>Viruses incertae sedis</taxon>
        <taxon>Naldaviricetes</taxon>
        <taxon>Lefavirales</taxon>
        <taxon>Baculoviridae</taxon>
        <taxon>Betabaculovirus</taxon>
    </lineage>
</organism>
<proteinExistence type="predicted"/>
<dbReference type="EMBL" id="KX855660">
    <property type="protein sequence ID" value="AQQ80398.1"/>
    <property type="molecule type" value="Genomic_DNA"/>
</dbReference>
<dbReference type="KEGG" id="vg:39105809"/>
<dbReference type="InterPro" id="IPR020387">
    <property type="entry name" value="AcMNPV_Orf112"/>
</dbReference>